<dbReference type="GO" id="GO:0006874">
    <property type="term" value="P:intracellular calcium ion homeostasis"/>
    <property type="evidence" value="ECO:0007669"/>
    <property type="project" value="TreeGrafter"/>
</dbReference>
<keyword evidence="7 8" id="KW-0472">Membrane</keyword>
<dbReference type="PANTHER" id="PTHR12266">
    <property type="entry name" value="NA+/CA2+ K+ INDEPENDENT EXCHANGER"/>
    <property type="match status" value="1"/>
</dbReference>
<dbReference type="Pfam" id="PF01699">
    <property type="entry name" value="Na_Ca_ex"/>
    <property type="match status" value="1"/>
</dbReference>
<dbReference type="STRING" id="6313.A0A0K0CW97"/>
<feature type="domain" description="Sodium/calcium exchanger membrane region" evidence="9">
    <location>
        <begin position="39"/>
        <end position="180"/>
    </location>
</feature>
<evidence type="ECO:0000256" key="5">
    <source>
        <dbReference type="ARBA" id="ARBA00022692"/>
    </source>
</evidence>
<feature type="transmembrane region" description="Helical" evidence="8">
    <location>
        <begin position="6"/>
        <end position="22"/>
    </location>
</feature>
<dbReference type="AlphaFoldDB" id="A0A0K0CW97"/>
<dbReference type="InterPro" id="IPR004837">
    <property type="entry name" value="NaCa_Exmemb"/>
</dbReference>
<keyword evidence="6 8" id="KW-1133">Transmembrane helix</keyword>
<dbReference type="InterPro" id="IPR044880">
    <property type="entry name" value="NCX_ion-bd_dom_sf"/>
</dbReference>
<keyword evidence="5 8" id="KW-0812">Transmembrane</keyword>
<evidence type="ECO:0000313" key="11">
    <source>
        <dbReference type="WBParaSite" id="ACAC_0000169101-mRNA-1"/>
    </source>
</evidence>
<accession>A0A0K0CW97</accession>
<reference evidence="10" key="1">
    <citation type="submission" date="2012-09" db="EMBL/GenBank/DDBJ databases">
        <authorList>
            <person name="Martin A.A."/>
        </authorList>
    </citation>
    <scope>NUCLEOTIDE SEQUENCE</scope>
</reference>
<evidence type="ECO:0000256" key="2">
    <source>
        <dbReference type="ARBA" id="ARBA00022448"/>
    </source>
</evidence>
<comment type="subcellular location">
    <subcellularLocation>
        <location evidence="1">Membrane</location>
        <topology evidence="1">Multi-pass membrane protein</topology>
    </subcellularLocation>
</comment>
<evidence type="ECO:0000256" key="7">
    <source>
        <dbReference type="ARBA" id="ARBA00023136"/>
    </source>
</evidence>
<sequence length="202" mass="22152">LEERILLVKLLIADLLCGYLLWSQYVESFQIALIVAGFFWMLLLFVLISSVADDFFSPCVSSIVAHLKISESVAGATFLAFGNGAPDIFGAIASVLSSPKPKAGLALGELLGAGVFVTTMVIATIIFVRPFRIDVFATLRDLIFYIIALSWILFVFLYSHQQKNLNSIVTIASLVSYCFCSYGLQIVGAVMHSPVHSVRHLR</sequence>
<keyword evidence="4" id="KW-0106">Calcium</keyword>
<evidence type="ECO:0000259" key="9">
    <source>
        <dbReference type="Pfam" id="PF01699"/>
    </source>
</evidence>
<feature type="transmembrane region" description="Helical" evidence="8">
    <location>
        <begin position="110"/>
        <end position="130"/>
    </location>
</feature>
<dbReference type="WBParaSite" id="ACAC_0000169101-mRNA-1">
    <property type="protein sequence ID" value="ACAC_0000169101-mRNA-1"/>
    <property type="gene ID" value="ACAC_0000169101"/>
</dbReference>
<evidence type="ECO:0000256" key="3">
    <source>
        <dbReference type="ARBA" id="ARBA00022449"/>
    </source>
</evidence>
<evidence type="ECO:0000256" key="4">
    <source>
        <dbReference type="ARBA" id="ARBA00022568"/>
    </source>
</evidence>
<evidence type="ECO:0000256" key="6">
    <source>
        <dbReference type="ARBA" id="ARBA00022989"/>
    </source>
</evidence>
<keyword evidence="4" id="KW-0406">Ion transport</keyword>
<dbReference type="Proteomes" id="UP000035642">
    <property type="component" value="Unassembled WGS sequence"/>
</dbReference>
<dbReference type="PANTHER" id="PTHR12266:SF0">
    <property type="entry name" value="MITOCHONDRIAL SODIUM_CALCIUM EXCHANGER PROTEIN"/>
    <property type="match status" value="1"/>
</dbReference>
<organism evidence="10 11">
    <name type="scientific">Angiostrongylus cantonensis</name>
    <name type="common">Rat lungworm</name>
    <dbReference type="NCBI Taxonomy" id="6313"/>
    <lineage>
        <taxon>Eukaryota</taxon>
        <taxon>Metazoa</taxon>
        <taxon>Ecdysozoa</taxon>
        <taxon>Nematoda</taxon>
        <taxon>Chromadorea</taxon>
        <taxon>Rhabditida</taxon>
        <taxon>Rhabditina</taxon>
        <taxon>Rhabditomorpha</taxon>
        <taxon>Strongyloidea</taxon>
        <taxon>Metastrongylidae</taxon>
        <taxon>Angiostrongylus</taxon>
    </lineage>
</organism>
<feature type="transmembrane region" description="Helical" evidence="8">
    <location>
        <begin position="29"/>
        <end position="48"/>
    </location>
</feature>
<feature type="transmembrane region" description="Helical" evidence="8">
    <location>
        <begin position="171"/>
        <end position="192"/>
    </location>
</feature>
<evidence type="ECO:0000256" key="8">
    <source>
        <dbReference type="SAM" id="Phobius"/>
    </source>
</evidence>
<reference evidence="11" key="2">
    <citation type="submission" date="2017-02" db="UniProtKB">
        <authorList>
            <consortium name="WormBaseParasite"/>
        </authorList>
    </citation>
    <scope>IDENTIFICATION</scope>
</reference>
<keyword evidence="2" id="KW-0813">Transport</keyword>
<feature type="transmembrane region" description="Helical" evidence="8">
    <location>
        <begin position="142"/>
        <end position="159"/>
    </location>
</feature>
<dbReference type="GO" id="GO:0016020">
    <property type="term" value="C:membrane"/>
    <property type="evidence" value="ECO:0007669"/>
    <property type="project" value="UniProtKB-SubCell"/>
</dbReference>
<keyword evidence="4" id="KW-0109">Calcium transport</keyword>
<dbReference type="InterPro" id="IPR051359">
    <property type="entry name" value="CaCA_antiporter"/>
</dbReference>
<protein>
    <submittedName>
        <fullName evidence="11">Na_Ca_ex domain-containing protein</fullName>
    </submittedName>
</protein>
<evidence type="ECO:0000256" key="1">
    <source>
        <dbReference type="ARBA" id="ARBA00004141"/>
    </source>
</evidence>
<dbReference type="Gene3D" id="1.20.1420.30">
    <property type="entry name" value="NCX, central ion-binding region"/>
    <property type="match status" value="1"/>
</dbReference>
<name>A0A0K0CW97_ANGCA</name>
<dbReference type="GO" id="GO:0005432">
    <property type="term" value="F:calcium:sodium antiporter activity"/>
    <property type="evidence" value="ECO:0007669"/>
    <property type="project" value="TreeGrafter"/>
</dbReference>
<proteinExistence type="predicted"/>
<keyword evidence="3" id="KW-0050">Antiport</keyword>
<evidence type="ECO:0000313" key="10">
    <source>
        <dbReference type="Proteomes" id="UP000035642"/>
    </source>
</evidence>
<keyword evidence="10" id="KW-1185">Reference proteome</keyword>